<organism evidence="1 2">
    <name type="scientific">Flavobacterium anhuiense</name>
    <dbReference type="NCBI Taxonomy" id="459526"/>
    <lineage>
        <taxon>Bacteria</taxon>
        <taxon>Pseudomonadati</taxon>
        <taxon>Bacteroidota</taxon>
        <taxon>Flavobacteriia</taxon>
        <taxon>Flavobacteriales</taxon>
        <taxon>Flavobacteriaceae</taxon>
        <taxon>Flavobacterium</taxon>
    </lineage>
</organism>
<dbReference type="Proteomes" id="UP000199307">
    <property type="component" value="Unassembled WGS sequence"/>
</dbReference>
<evidence type="ECO:0000313" key="1">
    <source>
        <dbReference type="EMBL" id="SCY32011.1"/>
    </source>
</evidence>
<comment type="caution">
    <text evidence="1">The sequence shown here is derived from an EMBL/GenBank/DDBJ whole genome shotgun (WGS) entry which is preliminary data.</text>
</comment>
<sequence length="200" mass="23791">MKKIIILFLLINAYCNSQSKQCIDKGIKIEYLSDIDKLIKSKYICDYSFETFGKDRLDKCKVLFCDKNYKVISDQYKTRILIDKKLKLNFAIVCILPDFKIRKETPNSLYLLDDKLMPVYSVSMSGEKNYHVYKYEYTNGNIITKKAIDKESQNINIDKLTYKEILLLVSKIKQKFTFKKEKDSFNNYFYDVPLWTEGYR</sequence>
<evidence type="ECO:0000313" key="2">
    <source>
        <dbReference type="Proteomes" id="UP000199307"/>
    </source>
</evidence>
<dbReference type="RefSeq" id="WP_008461934.1">
    <property type="nucleotide sequence ID" value="NZ_CP023642.1"/>
</dbReference>
<gene>
    <name evidence="1" type="ORF">SAMN02927916_1852</name>
</gene>
<dbReference type="EMBL" id="FMVC01000002">
    <property type="protein sequence ID" value="SCY32011.1"/>
    <property type="molecule type" value="Genomic_DNA"/>
</dbReference>
<name>A0ABY0LLE2_9FLAO</name>
<reference evidence="1 2" key="1">
    <citation type="submission" date="2016-10" db="EMBL/GenBank/DDBJ databases">
        <authorList>
            <person name="Varghese N."/>
            <person name="Submissions S."/>
        </authorList>
    </citation>
    <scope>NUCLEOTIDE SEQUENCE [LARGE SCALE GENOMIC DNA]</scope>
    <source>
        <strain evidence="1 2">CGMCC 1.6859</strain>
    </source>
</reference>
<protein>
    <submittedName>
        <fullName evidence="1">Uncharacterized protein</fullName>
    </submittedName>
</protein>
<keyword evidence="2" id="KW-1185">Reference proteome</keyword>
<proteinExistence type="predicted"/>
<accession>A0ABY0LLE2</accession>